<accession>A0A382IUG4</accession>
<reference evidence="1" key="1">
    <citation type="submission" date="2018-05" db="EMBL/GenBank/DDBJ databases">
        <authorList>
            <person name="Lanie J.A."/>
            <person name="Ng W.-L."/>
            <person name="Kazmierczak K.M."/>
            <person name="Andrzejewski T.M."/>
            <person name="Davidsen T.M."/>
            <person name="Wayne K.J."/>
            <person name="Tettelin H."/>
            <person name="Glass J.I."/>
            <person name="Rusch D."/>
            <person name="Podicherti R."/>
            <person name="Tsui H.-C.T."/>
            <person name="Winkler M.E."/>
        </authorList>
    </citation>
    <scope>NUCLEOTIDE SEQUENCE</scope>
</reference>
<evidence type="ECO:0008006" key="2">
    <source>
        <dbReference type="Google" id="ProtNLM"/>
    </source>
</evidence>
<protein>
    <recommendedName>
        <fullName evidence="2">DUF1015 domain-containing protein</fullName>
    </recommendedName>
</protein>
<name>A0A382IUG4_9ZZZZ</name>
<dbReference type="AlphaFoldDB" id="A0A382IUG4"/>
<sequence>TFENADGGKYINPVYDAEEVVKAVDTGNGYLGILMRPTNVDEFVSIVTRGWRLPAKATNFFPKPPAGMVMQNLYGDL</sequence>
<feature type="non-terminal residue" evidence="1">
    <location>
        <position position="1"/>
    </location>
</feature>
<organism evidence="1">
    <name type="scientific">marine metagenome</name>
    <dbReference type="NCBI Taxonomy" id="408172"/>
    <lineage>
        <taxon>unclassified sequences</taxon>
        <taxon>metagenomes</taxon>
        <taxon>ecological metagenomes</taxon>
    </lineage>
</organism>
<evidence type="ECO:0000313" key="1">
    <source>
        <dbReference type="EMBL" id="SVC02852.1"/>
    </source>
</evidence>
<dbReference type="EMBL" id="UINC01069461">
    <property type="protein sequence ID" value="SVC02852.1"/>
    <property type="molecule type" value="Genomic_DNA"/>
</dbReference>
<gene>
    <name evidence="1" type="ORF">METZ01_LOCUS255706</name>
</gene>
<proteinExistence type="predicted"/>